<sequence length="356" mass="38218">MSNDGTKVEERVEHTAEVLTDFRAEFVETMVDIESATAGPVRYGLGTPKEIAEKRGSLSAGTWNIQEEIRRVRSKATEDMLRTPPSIKLDLSSFAQETNASQKSSMADTVRGNGDIQEFNFLAATEPDDASENLAAGVSTSHALPGPSGYDMAYNGSRDEPSSLLPALFVSDPNQDSKLGQIVKAEGGASESHNSTMQELSSMQHLDTNPRSSDGNLSTEKDLTDCRTAPNANSLPSSEFSLSAGIMIESHRRSGEDVSNAASSDHDILKSNVPVQETCALLSEASIEVPVVYETNSKFSGSQTSSSMHGEELSQDTSQVDTKRSSLVGNNAGSIIEKQPQKKPSGYHRKGRGRGR</sequence>
<keyword evidence="3" id="KW-1185">Reference proteome</keyword>
<feature type="compositionally biased region" description="Polar residues" evidence="1">
    <location>
        <begin position="315"/>
        <end position="333"/>
    </location>
</feature>
<dbReference type="EMBL" id="JAVXUP010000032">
    <property type="protein sequence ID" value="KAK3041540.1"/>
    <property type="molecule type" value="Genomic_DNA"/>
</dbReference>
<name>A0AA88XMK5_9ASTE</name>
<organism evidence="2 3">
    <name type="scientific">Escallonia herrerae</name>
    <dbReference type="NCBI Taxonomy" id="1293975"/>
    <lineage>
        <taxon>Eukaryota</taxon>
        <taxon>Viridiplantae</taxon>
        <taxon>Streptophyta</taxon>
        <taxon>Embryophyta</taxon>
        <taxon>Tracheophyta</taxon>
        <taxon>Spermatophyta</taxon>
        <taxon>Magnoliopsida</taxon>
        <taxon>eudicotyledons</taxon>
        <taxon>Gunneridae</taxon>
        <taxon>Pentapetalae</taxon>
        <taxon>asterids</taxon>
        <taxon>campanulids</taxon>
        <taxon>Escalloniales</taxon>
        <taxon>Escalloniaceae</taxon>
        <taxon>Escallonia</taxon>
    </lineage>
</organism>
<dbReference type="AlphaFoldDB" id="A0AA88XMK5"/>
<reference evidence="2" key="1">
    <citation type="submission" date="2022-12" db="EMBL/GenBank/DDBJ databases">
        <title>Draft genome assemblies for two species of Escallonia (Escalloniales).</title>
        <authorList>
            <person name="Chanderbali A."/>
            <person name="Dervinis C."/>
            <person name="Anghel I."/>
            <person name="Soltis D."/>
            <person name="Soltis P."/>
            <person name="Zapata F."/>
        </authorList>
    </citation>
    <scope>NUCLEOTIDE SEQUENCE</scope>
    <source>
        <strain evidence="2">UCBG64.0493</strain>
        <tissue evidence="2">Leaf</tissue>
    </source>
</reference>
<feature type="compositionally biased region" description="Basic residues" evidence="1">
    <location>
        <begin position="345"/>
        <end position="356"/>
    </location>
</feature>
<feature type="compositionally biased region" description="Polar residues" evidence="1">
    <location>
        <begin position="191"/>
        <end position="218"/>
    </location>
</feature>
<feature type="region of interest" description="Disordered" evidence="1">
    <location>
        <begin position="298"/>
        <end position="356"/>
    </location>
</feature>
<evidence type="ECO:0000256" key="1">
    <source>
        <dbReference type="SAM" id="MobiDB-lite"/>
    </source>
</evidence>
<dbReference type="Proteomes" id="UP001188597">
    <property type="component" value="Unassembled WGS sequence"/>
</dbReference>
<protein>
    <submittedName>
        <fullName evidence="2">Uncharacterized protein</fullName>
    </submittedName>
</protein>
<evidence type="ECO:0000313" key="2">
    <source>
        <dbReference type="EMBL" id="KAK3041540.1"/>
    </source>
</evidence>
<accession>A0AA88XMK5</accession>
<comment type="caution">
    <text evidence="2">The sequence shown here is derived from an EMBL/GenBank/DDBJ whole genome shotgun (WGS) entry which is preliminary data.</text>
</comment>
<evidence type="ECO:0000313" key="3">
    <source>
        <dbReference type="Proteomes" id="UP001188597"/>
    </source>
</evidence>
<feature type="region of interest" description="Disordered" evidence="1">
    <location>
        <begin position="185"/>
        <end position="238"/>
    </location>
</feature>
<feature type="compositionally biased region" description="Polar residues" evidence="1">
    <location>
        <begin position="298"/>
        <end position="308"/>
    </location>
</feature>
<proteinExistence type="predicted"/>
<gene>
    <name evidence="2" type="ORF">RJ639_002226</name>
</gene>